<feature type="compositionally biased region" description="Polar residues" evidence="1">
    <location>
        <begin position="54"/>
        <end position="66"/>
    </location>
</feature>
<feature type="region of interest" description="Disordered" evidence="1">
    <location>
        <begin position="1121"/>
        <end position="1147"/>
    </location>
</feature>
<feature type="region of interest" description="Disordered" evidence="1">
    <location>
        <begin position="249"/>
        <end position="279"/>
    </location>
</feature>
<accession>A0A4P9WEJ6</accession>
<keyword evidence="2" id="KW-1133">Transmembrane helix</keyword>
<evidence type="ECO:0000313" key="3">
    <source>
        <dbReference type="EMBL" id="RKO90133.1"/>
    </source>
</evidence>
<feature type="transmembrane region" description="Helical" evidence="2">
    <location>
        <begin position="818"/>
        <end position="841"/>
    </location>
</feature>
<gene>
    <name evidence="3" type="ORF">BDK51DRAFT_43124</name>
</gene>
<feature type="transmembrane region" description="Helical" evidence="2">
    <location>
        <begin position="1010"/>
        <end position="1028"/>
    </location>
</feature>
<feature type="transmembrane region" description="Helical" evidence="2">
    <location>
        <begin position="1061"/>
        <end position="1077"/>
    </location>
</feature>
<feature type="compositionally biased region" description="Polar residues" evidence="1">
    <location>
        <begin position="1121"/>
        <end position="1136"/>
    </location>
</feature>
<protein>
    <submittedName>
        <fullName evidence="3">Uncharacterized protein</fullName>
    </submittedName>
</protein>
<evidence type="ECO:0000313" key="4">
    <source>
        <dbReference type="Proteomes" id="UP000269721"/>
    </source>
</evidence>
<evidence type="ECO:0000256" key="1">
    <source>
        <dbReference type="SAM" id="MobiDB-lite"/>
    </source>
</evidence>
<proteinExistence type="predicted"/>
<feature type="transmembrane region" description="Helical" evidence="2">
    <location>
        <begin position="553"/>
        <end position="572"/>
    </location>
</feature>
<feature type="transmembrane region" description="Helical" evidence="2">
    <location>
        <begin position="943"/>
        <end position="965"/>
    </location>
</feature>
<feature type="compositionally biased region" description="Polar residues" evidence="1">
    <location>
        <begin position="366"/>
        <end position="378"/>
    </location>
</feature>
<keyword evidence="2" id="KW-0812">Transmembrane</keyword>
<feature type="compositionally biased region" description="Pro residues" evidence="1">
    <location>
        <begin position="356"/>
        <end position="365"/>
    </location>
</feature>
<dbReference type="OrthoDB" id="10688019at2759"/>
<feature type="compositionally biased region" description="Basic residues" evidence="1">
    <location>
        <begin position="33"/>
        <end position="44"/>
    </location>
</feature>
<dbReference type="Proteomes" id="UP000269721">
    <property type="component" value="Unassembled WGS sequence"/>
</dbReference>
<feature type="compositionally biased region" description="Pro residues" evidence="1">
    <location>
        <begin position="69"/>
        <end position="82"/>
    </location>
</feature>
<feature type="compositionally biased region" description="Low complexity" evidence="1">
    <location>
        <begin position="314"/>
        <end position="328"/>
    </location>
</feature>
<feature type="region of interest" description="Disordered" evidence="1">
    <location>
        <begin position="300"/>
        <end position="378"/>
    </location>
</feature>
<evidence type="ECO:0000256" key="2">
    <source>
        <dbReference type="SAM" id="Phobius"/>
    </source>
</evidence>
<feature type="transmembrane region" description="Helical" evidence="2">
    <location>
        <begin position="491"/>
        <end position="514"/>
    </location>
</feature>
<feature type="transmembrane region" description="Helical" evidence="2">
    <location>
        <begin position="723"/>
        <end position="742"/>
    </location>
</feature>
<feature type="region of interest" description="Disordered" evidence="1">
    <location>
        <begin position="1"/>
        <end position="88"/>
    </location>
</feature>
<feature type="transmembrane region" description="Helical" evidence="2">
    <location>
        <begin position="592"/>
        <end position="614"/>
    </location>
</feature>
<keyword evidence="2" id="KW-0472">Membrane</keyword>
<feature type="transmembrane region" description="Helical" evidence="2">
    <location>
        <begin position="687"/>
        <end position="711"/>
    </location>
</feature>
<feature type="compositionally biased region" description="Gly residues" evidence="1">
    <location>
        <begin position="14"/>
        <end position="23"/>
    </location>
</feature>
<keyword evidence="4" id="KW-1185">Reference proteome</keyword>
<sequence length="1178" mass="126861">MSSEGAAGETADVGSGGANGVSGGPVAESSQTMRKKVTLVIKKRIPGDGPRSPTAETPTLHTPQTVPFSYPPAPLPSPPPPSLHEASGSSYPNMISTLQSFAEPSFQSYVSDGPLYGTASLDMLPTELATSVASVSWMVNPVEDVVEEVAPRQTVKAKRQTMVLPSAGWSVEEERPPIEDVVEEVTPRQTVKAKRQTMVLPSAGWSVEEEPPFPVTKPNRLSVMWPAAGVPAADQDAGGDLGTEMISDEDAEDTAHPPSALDRFPSLPLPPPVADHSPPAKAVSALGAFKTVRGRPLSFILPDGGNPASGLGGSQSSSGSHSNLNRRSQAFGEGTIGRSTKRPPEITSLEHFLPLIKPPAGPPPQTLTEPVDSSSESNLLGDLGAGTISDAVKPPPPKLRVAITTFSDDHEVAPSPMRLTLHRNSGGANSFDESKPLEGIRKQSIPGKADIEEELVLEGDRYTLWKSVEAFEGKGRGALDGRFSHRFPPSVRYVVIIIVSVLWGVLETTLNFYAYNQNGYLQDATWGLLAVGFDIGWKLATCQTLYRRAVRPLTFAALTVVLVVLRMGGASIQRGVLLASTRGVPFEQSDYTLAFVSTPLVHYLVDFALLVGFYHHALNKNNAVAKRACLQTRSLTELSRRAGGATVASAKGEVLASQEINTPVADPKRVKDDVPDSALASEGQGPLVWIVAAWIVATYIGIVTAVAKAFNGGEYLNTQDPEYVLAVALWGGAAISLAYVVVDVLRGKTFNFSSERDGGYIQVFDRDSLSVSGRSIPGTLAIAYLGGSLPSMVLNWSIKRASDGFGHYTQFLFPIQFFDYLFSALFFLSLDITSAVFWAILGSSPGLHSGSVIQNDLKGFIYPSIFLPQGYFRFYRNQAIFQIRLYLSARIAPFVSPERRAEEAPPASSTTNLGLSRSTLSRLVPAAPHYADLQSTLIRDIQLAIQCFVCDLYILIYIPISYQVFFGMLWQQLTTTMTPDAADLQMRPQLLLYNVTSMADHWGFALVKRFAIVGAFRVVAHGVSAVLLRRRARKQREGGGGKREGVRILDVLESKIGRKGWWAYFLIVALALAAAGFEQPAPRTLCDPASLRGLGARGTSSSFLTGSEEDLNPLKTVHLATSPNGSLKGSGATSGQGRPRDFDTLSPPQFQRTKISLSRAYPLVVAWCSAPVEVCEVW</sequence>
<name>A0A4P9WEJ6_9FUNG</name>
<dbReference type="AlphaFoldDB" id="A0A4P9WEJ6"/>
<organism evidence="3 4">
    <name type="scientific">Blyttiomyces helicus</name>
    <dbReference type="NCBI Taxonomy" id="388810"/>
    <lineage>
        <taxon>Eukaryota</taxon>
        <taxon>Fungi</taxon>
        <taxon>Fungi incertae sedis</taxon>
        <taxon>Chytridiomycota</taxon>
        <taxon>Chytridiomycota incertae sedis</taxon>
        <taxon>Chytridiomycetes</taxon>
        <taxon>Chytridiomycetes incertae sedis</taxon>
        <taxon>Blyttiomyces</taxon>
    </lineage>
</organism>
<reference evidence="4" key="1">
    <citation type="journal article" date="2018" name="Nat. Microbiol.">
        <title>Leveraging single-cell genomics to expand the fungal tree of life.</title>
        <authorList>
            <person name="Ahrendt S.R."/>
            <person name="Quandt C.A."/>
            <person name="Ciobanu D."/>
            <person name="Clum A."/>
            <person name="Salamov A."/>
            <person name="Andreopoulos B."/>
            <person name="Cheng J.F."/>
            <person name="Woyke T."/>
            <person name="Pelin A."/>
            <person name="Henrissat B."/>
            <person name="Reynolds N.K."/>
            <person name="Benny G.L."/>
            <person name="Smith M.E."/>
            <person name="James T.Y."/>
            <person name="Grigoriev I.V."/>
        </authorList>
    </citation>
    <scope>NUCLEOTIDE SEQUENCE [LARGE SCALE GENOMIC DNA]</scope>
</reference>
<dbReference type="EMBL" id="KZ995709">
    <property type="protein sequence ID" value="RKO90133.1"/>
    <property type="molecule type" value="Genomic_DNA"/>
</dbReference>